<evidence type="ECO:0000256" key="4">
    <source>
        <dbReference type="ARBA" id="ARBA00022832"/>
    </source>
</evidence>
<evidence type="ECO:0000256" key="14">
    <source>
        <dbReference type="SAM" id="Phobius"/>
    </source>
</evidence>
<dbReference type="GO" id="GO:0047676">
    <property type="term" value="F:arachidonate-CoA ligase activity"/>
    <property type="evidence" value="ECO:0007669"/>
    <property type="project" value="UniProtKB-EC"/>
</dbReference>
<evidence type="ECO:0000259" key="15">
    <source>
        <dbReference type="Pfam" id="PF00501"/>
    </source>
</evidence>
<keyword evidence="16" id="KW-1185">Reference proteome</keyword>
<comment type="catalytic activity">
    <reaction evidence="7">
        <text>a long-chain fatty acid + ATP + CoA = a long-chain fatty acyl-CoA + AMP + diphosphate</text>
        <dbReference type="Rhea" id="RHEA:15421"/>
        <dbReference type="ChEBI" id="CHEBI:30616"/>
        <dbReference type="ChEBI" id="CHEBI:33019"/>
        <dbReference type="ChEBI" id="CHEBI:57287"/>
        <dbReference type="ChEBI" id="CHEBI:57560"/>
        <dbReference type="ChEBI" id="CHEBI:83139"/>
        <dbReference type="ChEBI" id="CHEBI:456215"/>
        <dbReference type="EC" id="6.2.1.3"/>
    </reaction>
    <physiologicalReaction direction="left-to-right" evidence="7">
        <dbReference type="Rhea" id="RHEA:15422"/>
    </physiologicalReaction>
</comment>
<keyword evidence="4 13" id="KW-0276">Fatty acid metabolism</keyword>
<dbReference type="InterPro" id="IPR020845">
    <property type="entry name" value="AMP-binding_CS"/>
</dbReference>
<dbReference type="EC" id="6.2.1.3" evidence="13"/>
<evidence type="ECO:0000256" key="5">
    <source>
        <dbReference type="ARBA" id="ARBA00022840"/>
    </source>
</evidence>
<comment type="catalytic activity">
    <reaction evidence="10">
        <text>(5Z,8Z,11Z,14Z)-eicosatetraenoate + ATP + CoA = (5Z,8Z,11Z,14Z)-eicosatetraenoyl-CoA + AMP + diphosphate</text>
        <dbReference type="Rhea" id="RHEA:19713"/>
        <dbReference type="ChEBI" id="CHEBI:30616"/>
        <dbReference type="ChEBI" id="CHEBI:32395"/>
        <dbReference type="ChEBI" id="CHEBI:33019"/>
        <dbReference type="ChEBI" id="CHEBI:57287"/>
        <dbReference type="ChEBI" id="CHEBI:57368"/>
        <dbReference type="ChEBI" id="CHEBI:456215"/>
        <dbReference type="EC" id="6.2.1.15"/>
    </reaction>
    <physiologicalReaction direction="left-to-right" evidence="10">
        <dbReference type="Rhea" id="RHEA:19714"/>
    </physiologicalReaction>
</comment>
<evidence type="ECO:0000256" key="10">
    <source>
        <dbReference type="ARBA" id="ARBA00024548"/>
    </source>
</evidence>
<evidence type="ECO:0000256" key="12">
    <source>
        <dbReference type="ARBA" id="ARBA00049139"/>
    </source>
</evidence>
<comment type="similarity">
    <text evidence="1 13">Belongs to the ATP-dependent AMP-binding enzyme family.</text>
</comment>
<dbReference type="OMA" id="VPRVWQK"/>
<accession>A0A1S3H6V2</accession>
<organism evidence="16 17">
    <name type="scientific">Lingula anatina</name>
    <name type="common">Brachiopod</name>
    <name type="synonym">Lingula unguis</name>
    <dbReference type="NCBI Taxonomy" id="7574"/>
    <lineage>
        <taxon>Eukaryota</taxon>
        <taxon>Metazoa</taxon>
        <taxon>Spiralia</taxon>
        <taxon>Lophotrochozoa</taxon>
        <taxon>Brachiopoda</taxon>
        <taxon>Linguliformea</taxon>
        <taxon>Lingulata</taxon>
        <taxon>Lingulida</taxon>
        <taxon>Linguloidea</taxon>
        <taxon>Lingulidae</taxon>
        <taxon>Lingula</taxon>
    </lineage>
</organism>
<dbReference type="PANTHER" id="PTHR43272:SF107">
    <property type="entry name" value="LONG-CHAIN-FATTY-ACID--COA LIGASE 5"/>
    <property type="match status" value="1"/>
</dbReference>
<comment type="catalytic activity">
    <reaction evidence="6">
        <text>5-hydroxy-(6E,8Z,11Z,14Z)-eicosatetraenoate + ATP + CoA = 5-hydroxy-(6E,8Z,11Z,14Z)-eicosatetraenoyl-CoA + AMP + diphosphate</text>
        <dbReference type="Rhea" id="RHEA:52108"/>
        <dbReference type="ChEBI" id="CHEBI:30616"/>
        <dbReference type="ChEBI" id="CHEBI:33019"/>
        <dbReference type="ChEBI" id="CHEBI:57287"/>
        <dbReference type="ChEBI" id="CHEBI:65341"/>
        <dbReference type="ChEBI" id="CHEBI:136407"/>
        <dbReference type="ChEBI" id="CHEBI:456215"/>
    </reaction>
    <physiologicalReaction direction="left-to-right" evidence="6">
        <dbReference type="Rhea" id="RHEA:52109"/>
    </physiologicalReaction>
</comment>
<dbReference type="Proteomes" id="UP000085678">
    <property type="component" value="Unplaced"/>
</dbReference>
<evidence type="ECO:0000256" key="11">
    <source>
        <dbReference type="ARBA" id="ARBA00024565"/>
    </source>
</evidence>
<comment type="catalytic activity">
    <reaction evidence="8">
        <text>12-hydroxy-(5Z,8Z,10E,14Z)-eicosatetraenoate + ATP + CoA = 12-hydroxy-(5Z,8Z,10E,14Z)-eicosatetraenoyl-CoA + AMP + diphosphate</text>
        <dbReference type="Rhea" id="RHEA:52112"/>
        <dbReference type="ChEBI" id="CHEBI:30616"/>
        <dbReference type="ChEBI" id="CHEBI:33019"/>
        <dbReference type="ChEBI" id="CHEBI:57287"/>
        <dbReference type="ChEBI" id="CHEBI:90718"/>
        <dbReference type="ChEBI" id="CHEBI:136408"/>
        <dbReference type="ChEBI" id="CHEBI:456215"/>
    </reaction>
    <physiologicalReaction direction="left-to-right" evidence="8">
        <dbReference type="Rhea" id="RHEA:52113"/>
    </physiologicalReaction>
</comment>
<evidence type="ECO:0000256" key="6">
    <source>
        <dbReference type="ARBA" id="ARBA00024469"/>
    </source>
</evidence>
<dbReference type="CDD" id="cd05927">
    <property type="entry name" value="LC-FACS_euk"/>
    <property type="match status" value="1"/>
</dbReference>
<dbReference type="GO" id="GO:0005783">
    <property type="term" value="C:endoplasmic reticulum"/>
    <property type="evidence" value="ECO:0007669"/>
    <property type="project" value="TreeGrafter"/>
</dbReference>
<keyword evidence="14" id="KW-1133">Transmembrane helix</keyword>
<keyword evidence="14" id="KW-0472">Membrane</keyword>
<dbReference type="GeneID" id="106152702"/>
<dbReference type="PROSITE" id="PS00455">
    <property type="entry name" value="AMP_BINDING"/>
    <property type="match status" value="1"/>
</dbReference>
<dbReference type="GO" id="GO:0016020">
    <property type="term" value="C:membrane"/>
    <property type="evidence" value="ECO:0007669"/>
    <property type="project" value="TreeGrafter"/>
</dbReference>
<dbReference type="InterPro" id="IPR000873">
    <property type="entry name" value="AMP-dep_synth/lig_dom"/>
</dbReference>
<proteinExistence type="inferred from homology"/>
<dbReference type="AlphaFoldDB" id="A0A1S3H6V2"/>
<evidence type="ECO:0000313" key="16">
    <source>
        <dbReference type="Proteomes" id="UP000085678"/>
    </source>
</evidence>
<evidence type="ECO:0000256" key="9">
    <source>
        <dbReference type="ARBA" id="ARBA00024532"/>
    </source>
</evidence>
<dbReference type="FunCoup" id="A0A1S3H6V2">
    <property type="interactions" value="809"/>
</dbReference>
<keyword evidence="3 13" id="KW-0547">Nucleotide-binding</keyword>
<evidence type="ECO:0000256" key="8">
    <source>
        <dbReference type="ARBA" id="ARBA00024495"/>
    </source>
</evidence>
<dbReference type="RefSeq" id="XP_013381850.1">
    <property type="nucleotide sequence ID" value="XM_013526396.1"/>
</dbReference>
<evidence type="ECO:0000256" key="7">
    <source>
        <dbReference type="ARBA" id="ARBA00024484"/>
    </source>
</evidence>
<comment type="catalytic activity">
    <reaction evidence="9">
        <text>15-hydroxy-(5Z,8Z,11Z,13E)-eicosatetraenoate + ATP + CoA = 15-hydroxy-(5Z,8Z,11Z,13E)-eicosatetraenoyl-CoA + AMP + diphosphate</text>
        <dbReference type="Rhea" id="RHEA:52116"/>
        <dbReference type="ChEBI" id="CHEBI:30616"/>
        <dbReference type="ChEBI" id="CHEBI:33019"/>
        <dbReference type="ChEBI" id="CHEBI:57287"/>
        <dbReference type="ChEBI" id="CHEBI:78832"/>
        <dbReference type="ChEBI" id="CHEBI:136409"/>
        <dbReference type="ChEBI" id="CHEBI:456215"/>
    </reaction>
    <physiologicalReaction direction="left-to-right" evidence="9">
        <dbReference type="Rhea" id="RHEA:52117"/>
    </physiologicalReaction>
</comment>
<keyword evidence="13" id="KW-0443">Lipid metabolism</keyword>
<keyword evidence="2 13" id="KW-0436">Ligase</keyword>
<evidence type="ECO:0000256" key="1">
    <source>
        <dbReference type="ARBA" id="ARBA00006432"/>
    </source>
</evidence>
<dbReference type="Gene3D" id="3.40.50.12780">
    <property type="entry name" value="N-terminal domain of ligase-like"/>
    <property type="match status" value="1"/>
</dbReference>
<dbReference type="GO" id="GO:0005524">
    <property type="term" value="F:ATP binding"/>
    <property type="evidence" value="ECO:0007669"/>
    <property type="project" value="UniProtKB-KW"/>
</dbReference>
<feature type="domain" description="AMP-dependent synthetase/ligase" evidence="15">
    <location>
        <begin position="103"/>
        <end position="503"/>
    </location>
</feature>
<protein>
    <recommendedName>
        <fullName evidence="13">Long-chain-fatty-acid--CoA ligase</fullName>
        <ecNumber evidence="13">6.2.1.3</ecNumber>
    </recommendedName>
</protein>
<reference evidence="17" key="1">
    <citation type="submission" date="2025-08" db="UniProtKB">
        <authorList>
            <consortium name="RefSeq"/>
        </authorList>
    </citation>
    <scope>IDENTIFICATION</scope>
    <source>
        <tissue evidence="17">Gonads</tissue>
    </source>
</reference>
<evidence type="ECO:0000256" key="13">
    <source>
        <dbReference type="RuleBase" id="RU369030"/>
    </source>
</evidence>
<keyword evidence="5 13" id="KW-0067">ATP-binding</keyword>
<dbReference type="InterPro" id="IPR042099">
    <property type="entry name" value="ANL_N_sf"/>
</dbReference>
<dbReference type="Pfam" id="PF00501">
    <property type="entry name" value="AMP-binding"/>
    <property type="match status" value="1"/>
</dbReference>
<comment type="function">
    <text evidence="13">Catalyzes the conversion of long-chain fatty acids to their active form acyl-CoAs for both synthesis of cellular lipids, and degradation via beta-oxidation.</text>
</comment>
<keyword evidence="14" id="KW-0812">Transmembrane</keyword>
<dbReference type="STRING" id="7574.A0A1S3H6V2"/>
<evidence type="ECO:0000256" key="2">
    <source>
        <dbReference type="ARBA" id="ARBA00022598"/>
    </source>
</evidence>
<dbReference type="InterPro" id="IPR045311">
    <property type="entry name" value="LC-FACS_euk"/>
</dbReference>
<sequence>MSDYVRYVTQAIGAAVFTTLTAFTGLYLAFRPRSVQYPQDNLACQSKPAKGDKHARVSMHNKEGKLLEYLYDDAKTCYEAFTRGARVSNNGPSLGWRDGANAPYQWISYNDVLVRAADLGAGMQAKGMKPENTTCIGIYSQNRPEYVILEQACYMYSMVVVPLYDTLGPDACSYILKQAEISMVICDTNTKVNSLLSRIGETPGVKTIVVMEEVTGENNNNAMQKGVELITFKEVETLGKANPKELNPCTPEDLAFICYTSGTTGDPKGAQITHKGIIATASSCGVLMEPLNVGPSDVLISYLPLAHVYEQLTETFVHMVGGKVGFFRGDIRGLLDDLAELKPTLFPSVPRLLNRIYDKAMAAASASKIKNVLLNMALNSKEKDLKKGIVKRNIWDKIVFKKIQQSLGGRVKLITSGSAPLSPKVLTFMRCAAGCVVIEGFGQTECSGVATCQMLGEAEAGHVGPPLPCCMVKVVDVPEMGYFADDDKGEVCVKGPNLFSSYLKNEEKTSEALDDDGWLHTGDIGEWLPNGTLKIIDRIKHIFKLSQGEYIAPEKIETVYVRCPLVAQSFIHGDSLKSCLVAVVVPDPDTLPKWAKETLGLTGTMEQMCANQAVKEHILKDMTDMGKAAGLKSFEQVKDIHLHHELFSVENGLLTPTFKSKRQDIKKFFATQLDEMYSKLD</sequence>
<gene>
    <name evidence="17" type="primary">LOC106152702</name>
</gene>
<dbReference type="OrthoDB" id="1700726at2759"/>
<evidence type="ECO:0000256" key="3">
    <source>
        <dbReference type="ARBA" id="ARBA00022741"/>
    </source>
</evidence>
<dbReference type="PANTHER" id="PTHR43272">
    <property type="entry name" value="LONG-CHAIN-FATTY-ACID--COA LIGASE"/>
    <property type="match status" value="1"/>
</dbReference>
<evidence type="ECO:0000313" key="17">
    <source>
        <dbReference type="RefSeq" id="XP_013381850.1"/>
    </source>
</evidence>
<comment type="catalytic activity">
    <reaction evidence="12">
        <text>hexadecanoate + ATP + CoA = hexadecanoyl-CoA + AMP + diphosphate</text>
        <dbReference type="Rhea" id="RHEA:30751"/>
        <dbReference type="ChEBI" id="CHEBI:7896"/>
        <dbReference type="ChEBI" id="CHEBI:30616"/>
        <dbReference type="ChEBI" id="CHEBI:33019"/>
        <dbReference type="ChEBI" id="CHEBI:57287"/>
        <dbReference type="ChEBI" id="CHEBI:57379"/>
        <dbReference type="ChEBI" id="CHEBI:456215"/>
    </reaction>
    <physiologicalReaction direction="left-to-right" evidence="12">
        <dbReference type="Rhea" id="RHEA:30752"/>
    </physiologicalReaction>
</comment>
<dbReference type="InParanoid" id="A0A1S3H6V2"/>
<dbReference type="KEGG" id="lak:106152702"/>
<comment type="catalytic activity">
    <reaction evidence="11">
        <text>(E)-hexadec-2-enoate + ATP + CoA = (2E)-hexadecenoyl-CoA + AMP + diphosphate</text>
        <dbReference type="Rhea" id="RHEA:36139"/>
        <dbReference type="ChEBI" id="CHEBI:30616"/>
        <dbReference type="ChEBI" id="CHEBI:33019"/>
        <dbReference type="ChEBI" id="CHEBI:57287"/>
        <dbReference type="ChEBI" id="CHEBI:61526"/>
        <dbReference type="ChEBI" id="CHEBI:72745"/>
        <dbReference type="ChEBI" id="CHEBI:456215"/>
    </reaction>
    <physiologicalReaction direction="left-to-right" evidence="11">
        <dbReference type="Rhea" id="RHEA:36140"/>
    </physiologicalReaction>
</comment>
<feature type="transmembrane region" description="Helical" evidence="14">
    <location>
        <begin position="7"/>
        <end position="30"/>
    </location>
</feature>
<dbReference type="SUPFAM" id="SSF56801">
    <property type="entry name" value="Acetyl-CoA synthetase-like"/>
    <property type="match status" value="1"/>
</dbReference>
<name>A0A1S3H6V2_LINAN</name>